<evidence type="ECO:0000313" key="4">
    <source>
        <dbReference type="EMBL" id="MDF2095070.1"/>
    </source>
</evidence>
<organism evidence="4 5">
    <name type="scientific">Aquibaculum arenosum</name>
    <dbReference type="NCBI Taxonomy" id="3032591"/>
    <lineage>
        <taxon>Bacteria</taxon>
        <taxon>Pseudomonadati</taxon>
        <taxon>Pseudomonadota</taxon>
        <taxon>Alphaproteobacteria</taxon>
        <taxon>Rhodospirillales</taxon>
        <taxon>Rhodovibrionaceae</taxon>
        <taxon>Aquibaculum</taxon>
    </lineage>
</organism>
<dbReference type="Proteomes" id="UP001215503">
    <property type="component" value="Unassembled WGS sequence"/>
</dbReference>
<dbReference type="EMBL" id="JARHUD010000002">
    <property type="protein sequence ID" value="MDF2095070.1"/>
    <property type="molecule type" value="Genomic_DNA"/>
</dbReference>
<dbReference type="SUPFAM" id="SSF52172">
    <property type="entry name" value="CheY-like"/>
    <property type="match status" value="1"/>
</dbReference>
<keyword evidence="5" id="KW-1185">Reference proteome</keyword>
<reference evidence="4 5" key="1">
    <citation type="submission" date="2023-03" db="EMBL/GenBank/DDBJ databases">
        <title>Fodinicurvata sp. CAU 1616 isolated from sea sendiment.</title>
        <authorList>
            <person name="Kim W."/>
        </authorList>
    </citation>
    <scope>NUCLEOTIDE SEQUENCE [LARGE SCALE GENOMIC DNA]</scope>
    <source>
        <strain evidence="4 5">CAU 1616</strain>
    </source>
</reference>
<feature type="modified residue" description="4-aspartylphosphate" evidence="2">
    <location>
        <position position="59"/>
    </location>
</feature>
<dbReference type="Pfam" id="PF00072">
    <property type="entry name" value="Response_reg"/>
    <property type="match status" value="1"/>
</dbReference>
<dbReference type="InterPro" id="IPR050595">
    <property type="entry name" value="Bact_response_regulator"/>
</dbReference>
<evidence type="ECO:0000313" key="5">
    <source>
        <dbReference type="Proteomes" id="UP001215503"/>
    </source>
</evidence>
<dbReference type="Gene3D" id="3.40.50.2300">
    <property type="match status" value="1"/>
</dbReference>
<dbReference type="PROSITE" id="PS50110">
    <property type="entry name" value="RESPONSE_REGULATORY"/>
    <property type="match status" value="1"/>
</dbReference>
<gene>
    <name evidence="4" type="ORF">P2G67_03670</name>
</gene>
<dbReference type="RefSeq" id="WP_275820138.1">
    <property type="nucleotide sequence ID" value="NZ_JARHUD010000002.1"/>
</dbReference>
<proteinExistence type="predicted"/>
<sequence length="132" mass="14617">MPIVLPDHWTLYVLENDEAVRESICALAASNGWHYRAFDTAEAFSEIKPPCAAACLLVDWDLPDAQPSAFLRILREREPKLPVVVMTARDDEPTLARIHRAGSDAVLPRPFSFSELSSAVAKAFATDKAPLR</sequence>
<dbReference type="PANTHER" id="PTHR44591">
    <property type="entry name" value="STRESS RESPONSE REGULATOR PROTEIN 1"/>
    <property type="match status" value="1"/>
</dbReference>
<dbReference type="InterPro" id="IPR011006">
    <property type="entry name" value="CheY-like_superfamily"/>
</dbReference>
<evidence type="ECO:0000256" key="2">
    <source>
        <dbReference type="PROSITE-ProRule" id="PRU00169"/>
    </source>
</evidence>
<feature type="domain" description="Response regulatory" evidence="3">
    <location>
        <begin position="10"/>
        <end position="124"/>
    </location>
</feature>
<dbReference type="InterPro" id="IPR001789">
    <property type="entry name" value="Sig_transdc_resp-reg_receiver"/>
</dbReference>
<protein>
    <submittedName>
        <fullName evidence="4">Response regulator</fullName>
    </submittedName>
</protein>
<dbReference type="SMART" id="SM00448">
    <property type="entry name" value="REC"/>
    <property type="match status" value="1"/>
</dbReference>
<accession>A0ABT5YJF5</accession>
<name>A0ABT5YJF5_9PROT</name>
<evidence type="ECO:0000259" key="3">
    <source>
        <dbReference type="PROSITE" id="PS50110"/>
    </source>
</evidence>
<comment type="caution">
    <text evidence="4">The sequence shown here is derived from an EMBL/GenBank/DDBJ whole genome shotgun (WGS) entry which is preliminary data.</text>
</comment>
<evidence type="ECO:0000256" key="1">
    <source>
        <dbReference type="ARBA" id="ARBA00022553"/>
    </source>
</evidence>
<dbReference type="PANTHER" id="PTHR44591:SF25">
    <property type="entry name" value="CHEMOTAXIS TWO-COMPONENT RESPONSE REGULATOR"/>
    <property type="match status" value="1"/>
</dbReference>
<keyword evidence="1 2" id="KW-0597">Phosphoprotein</keyword>